<reference evidence="2" key="1">
    <citation type="submission" date="2016-06" db="EMBL/GenBank/DDBJ databases">
        <title>Parallel loss of symbiosis genes in relatives of nitrogen-fixing non-legume Parasponia.</title>
        <authorList>
            <person name="Van Velzen R."/>
            <person name="Holmer R."/>
            <person name="Bu F."/>
            <person name="Rutten L."/>
            <person name="Van Zeijl A."/>
            <person name="Liu W."/>
            <person name="Santuari L."/>
            <person name="Cao Q."/>
            <person name="Sharma T."/>
            <person name="Shen D."/>
            <person name="Roswanjaya Y."/>
            <person name="Wardhani T."/>
            <person name="Kalhor M.S."/>
            <person name="Jansen J."/>
            <person name="Van den Hoogen J."/>
            <person name="Gungor B."/>
            <person name="Hartog M."/>
            <person name="Hontelez J."/>
            <person name="Verver J."/>
            <person name="Yang W.-C."/>
            <person name="Schijlen E."/>
            <person name="Repin R."/>
            <person name="Schilthuizen M."/>
            <person name="Schranz E."/>
            <person name="Heidstra R."/>
            <person name="Miyata K."/>
            <person name="Fedorova E."/>
            <person name="Kohlen W."/>
            <person name="Bisseling T."/>
            <person name="Smit S."/>
            <person name="Geurts R."/>
        </authorList>
    </citation>
    <scope>NUCLEOTIDE SEQUENCE [LARGE SCALE GENOMIC DNA]</scope>
    <source>
        <strain evidence="2">cv. RG33-2</strain>
    </source>
</reference>
<sequence>MTFRDQKTLDPLSLTQIPSDPIFFSRHGTLLSRTETLGLITSLDLKPIKFLKFVIDDDTGYVDCVLWLNHLTSPYFKCRSPSDVRQIAASVNCFASRCCSCGKATFLKDST</sequence>
<keyword evidence="2" id="KW-1185">Reference proteome</keyword>
<dbReference type="OrthoDB" id="77828at2759"/>
<dbReference type="Proteomes" id="UP000237000">
    <property type="component" value="Unassembled WGS sequence"/>
</dbReference>
<dbReference type="AlphaFoldDB" id="A0A2P5DQ87"/>
<proteinExistence type="predicted"/>
<dbReference type="STRING" id="63057.A0A2P5DQ87"/>
<name>A0A2P5DQ87_TREOI</name>
<accession>A0A2P5DQ87</accession>
<evidence type="ECO:0008006" key="3">
    <source>
        <dbReference type="Google" id="ProtNLM"/>
    </source>
</evidence>
<evidence type="ECO:0000313" key="2">
    <source>
        <dbReference type="Proteomes" id="UP000237000"/>
    </source>
</evidence>
<dbReference type="EMBL" id="JXTC01000256">
    <property type="protein sequence ID" value="PON75440.1"/>
    <property type="molecule type" value="Genomic_DNA"/>
</dbReference>
<dbReference type="InParanoid" id="A0A2P5DQ87"/>
<comment type="caution">
    <text evidence="1">The sequence shown here is derived from an EMBL/GenBank/DDBJ whole genome shotgun (WGS) entry which is preliminary data.</text>
</comment>
<gene>
    <name evidence="1" type="ORF">TorRG33x02_245340</name>
</gene>
<dbReference type="InterPro" id="IPR012340">
    <property type="entry name" value="NA-bd_OB-fold"/>
</dbReference>
<organism evidence="1 2">
    <name type="scientific">Trema orientale</name>
    <name type="common">Charcoal tree</name>
    <name type="synonym">Celtis orientalis</name>
    <dbReference type="NCBI Taxonomy" id="63057"/>
    <lineage>
        <taxon>Eukaryota</taxon>
        <taxon>Viridiplantae</taxon>
        <taxon>Streptophyta</taxon>
        <taxon>Embryophyta</taxon>
        <taxon>Tracheophyta</taxon>
        <taxon>Spermatophyta</taxon>
        <taxon>Magnoliopsida</taxon>
        <taxon>eudicotyledons</taxon>
        <taxon>Gunneridae</taxon>
        <taxon>Pentapetalae</taxon>
        <taxon>rosids</taxon>
        <taxon>fabids</taxon>
        <taxon>Rosales</taxon>
        <taxon>Cannabaceae</taxon>
        <taxon>Trema</taxon>
    </lineage>
</organism>
<protein>
    <recommendedName>
        <fullName evidence="3">Nucleic acid-binding, OB-fold containing protein</fullName>
    </recommendedName>
</protein>
<evidence type="ECO:0000313" key="1">
    <source>
        <dbReference type="EMBL" id="PON75440.1"/>
    </source>
</evidence>
<dbReference type="Gene3D" id="2.40.50.140">
    <property type="entry name" value="Nucleic acid-binding proteins"/>
    <property type="match status" value="1"/>
</dbReference>